<dbReference type="PANTHER" id="PTHR10954:SF7">
    <property type="entry name" value="RIBONUCLEASE H2 SUBUNIT A"/>
    <property type="match status" value="1"/>
</dbReference>
<reference evidence="11 12" key="1">
    <citation type="journal article" date="2022" name="Nat. Plants">
        <title>Genomes of leafy and leafless Platanthera orchids illuminate the evolution of mycoheterotrophy.</title>
        <authorList>
            <person name="Li M.H."/>
            <person name="Liu K.W."/>
            <person name="Li Z."/>
            <person name="Lu H.C."/>
            <person name="Ye Q.L."/>
            <person name="Zhang D."/>
            <person name="Wang J.Y."/>
            <person name="Li Y.F."/>
            <person name="Zhong Z.M."/>
            <person name="Liu X."/>
            <person name="Yu X."/>
            <person name="Liu D.K."/>
            <person name="Tu X.D."/>
            <person name="Liu B."/>
            <person name="Hao Y."/>
            <person name="Liao X.Y."/>
            <person name="Jiang Y.T."/>
            <person name="Sun W.H."/>
            <person name="Chen J."/>
            <person name="Chen Y.Q."/>
            <person name="Ai Y."/>
            <person name="Zhai J.W."/>
            <person name="Wu S.S."/>
            <person name="Zhou Z."/>
            <person name="Hsiao Y.Y."/>
            <person name="Wu W.L."/>
            <person name="Chen Y.Y."/>
            <person name="Lin Y.F."/>
            <person name="Hsu J.L."/>
            <person name="Li C.Y."/>
            <person name="Wang Z.W."/>
            <person name="Zhao X."/>
            <person name="Zhong W.Y."/>
            <person name="Ma X.K."/>
            <person name="Ma L."/>
            <person name="Huang J."/>
            <person name="Chen G.Z."/>
            <person name="Huang M.Z."/>
            <person name="Huang L."/>
            <person name="Peng D.H."/>
            <person name="Luo Y.B."/>
            <person name="Zou S.Q."/>
            <person name="Chen S.P."/>
            <person name="Lan S."/>
            <person name="Tsai W.C."/>
            <person name="Van de Peer Y."/>
            <person name="Liu Z.J."/>
        </authorList>
    </citation>
    <scope>NUCLEOTIDE SEQUENCE [LARGE SCALE GENOMIC DNA]</scope>
    <source>
        <strain evidence="11">Lor288</strain>
    </source>
</reference>
<dbReference type="InterPro" id="IPR012337">
    <property type="entry name" value="RNaseH-like_sf"/>
</dbReference>
<organism evidence="11 12">
    <name type="scientific">Platanthera guangdongensis</name>
    <dbReference type="NCBI Taxonomy" id="2320717"/>
    <lineage>
        <taxon>Eukaryota</taxon>
        <taxon>Viridiplantae</taxon>
        <taxon>Streptophyta</taxon>
        <taxon>Embryophyta</taxon>
        <taxon>Tracheophyta</taxon>
        <taxon>Spermatophyta</taxon>
        <taxon>Magnoliopsida</taxon>
        <taxon>Liliopsida</taxon>
        <taxon>Asparagales</taxon>
        <taxon>Orchidaceae</taxon>
        <taxon>Orchidoideae</taxon>
        <taxon>Orchideae</taxon>
        <taxon>Orchidinae</taxon>
        <taxon>Platanthera</taxon>
    </lineage>
</organism>
<accession>A0ABR2N333</accession>
<dbReference type="SUPFAM" id="SSF53098">
    <property type="entry name" value="Ribonuclease H-like"/>
    <property type="match status" value="1"/>
</dbReference>
<dbReference type="InterPro" id="IPR004649">
    <property type="entry name" value="RNase_H2_suA"/>
</dbReference>
<keyword evidence="6 8" id="KW-0255">Endonuclease</keyword>
<keyword evidence="4 8" id="KW-0540">Nuclease</keyword>
<dbReference type="Proteomes" id="UP001412067">
    <property type="component" value="Unassembled WGS sequence"/>
</dbReference>
<evidence type="ECO:0000256" key="1">
    <source>
        <dbReference type="ARBA" id="ARBA00000077"/>
    </source>
</evidence>
<dbReference type="Gene3D" id="1.10.10.460">
    <property type="entry name" value="Ribonuclease hii. Domain 2"/>
    <property type="match status" value="1"/>
</dbReference>
<evidence type="ECO:0000256" key="8">
    <source>
        <dbReference type="PROSITE-ProRule" id="PRU01319"/>
    </source>
</evidence>
<dbReference type="PANTHER" id="PTHR10954">
    <property type="entry name" value="RIBONUCLEASE H2 SUBUNIT A"/>
    <property type="match status" value="1"/>
</dbReference>
<sequence length="390" mass="43637">MNDNTSKSKIYNFFGSPEPVHQSTPQATPANIDSQENFDLDFVMIWGVDDVGAVGDVDDVGETFFWGLDDVGDVGDVAWRWNWDIPSCNFLNQMSLSPLPKWASKPCIMGIDEAGRGPVLGPMVYGCLYCPLSYQDNLAALKFADSKTLKEEKREELFENLKADASIGWEVDVIDPRELSAKMLKREKINLNEISHNSAIGLVRRVLGMGVLLSEVYVDTVGDAEKYRIKLSEIFPGIKFIVSKKADSLYPVVSGASIVAKVTRDCALREWVLDETTENMHRNFGSGYPGDPETKAWLDHHKHSVFGFPTLVRFSWGTCTPYLKKGIEVVWESEEVEESSASNGNGKRQLKLSRLGFSGCSRRTEDIESNGKGRSKFFQARKLELLAHFN</sequence>
<keyword evidence="5 8" id="KW-0479">Metal-binding</keyword>
<evidence type="ECO:0000259" key="10">
    <source>
        <dbReference type="PROSITE" id="PS51975"/>
    </source>
</evidence>
<evidence type="ECO:0000256" key="9">
    <source>
        <dbReference type="RuleBase" id="RU003515"/>
    </source>
</evidence>
<evidence type="ECO:0000256" key="2">
    <source>
        <dbReference type="ARBA" id="ARBA00001946"/>
    </source>
</evidence>
<dbReference type="EMBL" id="JBBWWR010000001">
    <property type="protein sequence ID" value="KAK8970612.1"/>
    <property type="molecule type" value="Genomic_DNA"/>
</dbReference>
<evidence type="ECO:0000313" key="11">
    <source>
        <dbReference type="EMBL" id="KAK8970612.1"/>
    </source>
</evidence>
<dbReference type="PROSITE" id="PS51975">
    <property type="entry name" value="RNASE_H_2"/>
    <property type="match status" value="1"/>
</dbReference>
<dbReference type="InterPro" id="IPR023160">
    <property type="entry name" value="RNase_HII_hlx-loop-hlx_cap_dom"/>
</dbReference>
<dbReference type="Pfam" id="PF01351">
    <property type="entry name" value="RNase_HII"/>
    <property type="match status" value="1"/>
</dbReference>
<evidence type="ECO:0000256" key="6">
    <source>
        <dbReference type="ARBA" id="ARBA00022759"/>
    </source>
</evidence>
<evidence type="ECO:0000256" key="3">
    <source>
        <dbReference type="ARBA" id="ARBA00007058"/>
    </source>
</evidence>
<evidence type="ECO:0000256" key="5">
    <source>
        <dbReference type="ARBA" id="ARBA00022723"/>
    </source>
</evidence>
<evidence type="ECO:0000256" key="7">
    <source>
        <dbReference type="ARBA" id="ARBA00022801"/>
    </source>
</evidence>
<comment type="cofactor">
    <cofactor evidence="2">
        <name>Mg(2+)</name>
        <dbReference type="ChEBI" id="CHEBI:18420"/>
    </cofactor>
</comment>
<comment type="caution">
    <text evidence="11">The sequence shown here is derived from an EMBL/GenBank/DDBJ whole genome shotgun (WGS) entry which is preliminary data.</text>
</comment>
<dbReference type="InterPro" id="IPR001352">
    <property type="entry name" value="RNase_HII/HIII"/>
</dbReference>
<gene>
    <name evidence="11" type="ORF">KSP40_PGU022760</name>
</gene>
<keyword evidence="12" id="KW-1185">Reference proteome</keyword>
<comment type="cofactor">
    <cofactor evidence="8">
        <name>Mn(2+)</name>
        <dbReference type="ChEBI" id="CHEBI:29035"/>
    </cofactor>
    <cofactor evidence="8">
        <name>Mg(2+)</name>
        <dbReference type="ChEBI" id="CHEBI:18420"/>
    </cofactor>
    <text evidence="8">Manganese or magnesium. Binds 1 divalent metal ion per monomer in the absence of substrate. May bind a second metal ion after substrate binding.</text>
</comment>
<dbReference type="NCBIfam" id="TIGR00729">
    <property type="entry name" value="ribonuclease HII"/>
    <property type="match status" value="1"/>
</dbReference>
<dbReference type="Gene3D" id="3.30.420.10">
    <property type="entry name" value="Ribonuclease H-like superfamily/Ribonuclease H"/>
    <property type="match status" value="1"/>
</dbReference>
<feature type="domain" description="RNase H type-2" evidence="10">
    <location>
        <begin position="106"/>
        <end position="328"/>
    </location>
</feature>
<comment type="catalytic activity">
    <reaction evidence="1 8 9">
        <text>Endonucleolytic cleavage to 5'-phosphomonoester.</text>
        <dbReference type="EC" id="3.1.26.4"/>
    </reaction>
</comment>
<feature type="binding site" evidence="8">
    <location>
        <position position="113"/>
    </location>
    <ligand>
        <name>a divalent metal cation</name>
        <dbReference type="ChEBI" id="CHEBI:60240"/>
    </ligand>
</feature>
<evidence type="ECO:0000256" key="4">
    <source>
        <dbReference type="ARBA" id="ARBA00022722"/>
    </source>
</evidence>
<evidence type="ECO:0000313" key="12">
    <source>
        <dbReference type="Proteomes" id="UP001412067"/>
    </source>
</evidence>
<proteinExistence type="inferred from homology"/>
<dbReference type="CDD" id="cd07181">
    <property type="entry name" value="RNase_HII_eukaryota_like"/>
    <property type="match status" value="1"/>
</dbReference>
<dbReference type="EC" id="3.1.26.4" evidence="9"/>
<dbReference type="InterPro" id="IPR036397">
    <property type="entry name" value="RNaseH_sf"/>
</dbReference>
<feature type="binding site" evidence="8">
    <location>
        <position position="219"/>
    </location>
    <ligand>
        <name>a divalent metal cation</name>
        <dbReference type="ChEBI" id="CHEBI:60240"/>
    </ligand>
</feature>
<comment type="similarity">
    <text evidence="3">Belongs to the RNase HII family. Eukaryotic subfamily.</text>
</comment>
<comment type="function">
    <text evidence="9">Endonuclease that specifically degrades the RNA of RNA-DNA hybrids.</text>
</comment>
<name>A0ABR2N333_9ASPA</name>
<keyword evidence="7 8" id="KW-0378">Hydrolase</keyword>
<protein>
    <recommendedName>
        <fullName evidence="9">Ribonuclease</fullName>
        <ecNumber evidence="9">3.1.26.4</ecNumber>
    </recommendedName>
</protein>
<feature type="binding site" evidence="8">
    <location>
        <position position="112"/>
    </location>
    <ligand>
        <name>a divalent metal cation</name>
        <dbReference type="ChEBI" id="CHEBI:60240"/>
    </ligand>
</feature>
<dbReference type="InterPro" id="IPR024567">
    <property type="entry name" value="RNase_HII/HIII_dom"/>
</dbReference>